<evidence type="ECO:0000313" key="1">
    <source>
        <dbReference type="EMBL" id="RDW78026.1"/>
    </source>
</evidence>
<dbReference type="Gene3D" id="3.40.50.12500">
    <property type="match status" value="1"/>
</dbReference>
<reference evidence="1 2" key="1">
    <citation type="journal article" date="2018" name="IMA Fungus">
        <title>IMA Genome-F 9: Draft genome sequence of Annulohypoxylon stygium, Aspergillus mulundensis, Berkeleyomyces basicola (syn. Thielaviopsis basicola), Ceratocystis smalleyi, two Cercospora beticola strains, Coleophoma cylindrospora, Fusarium fracticaudum, Phialophora cf. hyalina, and Morchella septimelata.</title>
        <authorList>
            <person name="Wingfield B.D."/>
            <person name="Bills G.F."/>
            <person name="Dong Y."/>
            <person name="Huang W."/>
            <person name="Nel W.J."/>
            <person name="Swalarsk-Parry B.S."/>
            <person name="Vaghefi N."/>
            <person name="Wilken P.M."/>
            <person name="An Z."/>
            <person name="de Beer Z.W."/>
            <person name="De Vos L."/>
            <person name="Chen L."/>
            <person name="Duong T.A."/>
            <person name="Gao Y."/>
            <person name="Hammerbacher A."/>
            <person name="Kikkert J.R."/>
            <person name="Li Y."/>
            <person name="Li H."/>
            <person name="Li K."/>
            <person name="Li Q."/>
            <person name="Liu X."/>
            <person name="Ma X."/>
            <person name="Naidoo K."/>
            <person name="Pethybridge S.J."/>
            <person name="Sun J."/>
            <person name="Steenkamp E.T."/>
            <person name="van der Nest M.A."/>
            <person name="van Wyk S."/>
            <person name="Wingfield M.J."/>
            <person name="Xiong C."/>
            <person name="Yue Q."/>
            <person name="Zhang X."/>
        </authorList>
    </citation>
    <scope>NUCLEOTIDE SEQUENCE [LARGE SCALE GENOMIC DNA]</scope>
    <source>
        <strain evidence="1 2">BP5796</strain>
    </source>
</reference>
<dbReference type="InterPro" id="IPR026286">
    <property type="entry name" value="MaiA/AMDase"/>
</dbReference>
<comment type="caution">
    <text evidence="1">The sequence shown here is derived from an EMBL/GenBank/DDBJ whole genome shotgun (WGS) entry which is preliminary data.</text>
</comment>
<dbReference type="EMBL" id="PDLN01000008">
    <property type="protein sequence ID" value="RDW78026.1"/>
    <property type="molecule type" value="Genomic_DNA"/>
</dbReference>
<dbReference type="PANTHER" id="PTHR40267">
    <property type="entry name" value="BLR3294 PROTEIN"/>
    <property type="match status" value="1"/>
</dbReference>
<dbReference type="Proteomes" id="UP000256328">
    <property type="component" value="Unassembled WGS sequence"/>
</dbReference>
<evidence type="ECO:0008006" key="3">
    <source>
        <dbReference type="Google" id="ProtNLM"/>
    </source>
</evidence>
<protein>
    <recommendedName>
        <fullName evidence="3">Arylmalonate decarboxylase</fullName>
    </recommendedName>
</protein>
<dbReference type="OrthoDB" id="414270at2759"/>
<evidence type="ECO:0000313" key="2">
    <source>
        <dbReference type="Proteomes" id="UP000256328"/>
    </source>
</evidence>
<dbReference type="InterPro" id="IPR053714">
    <property type="entry name" value="Iso_Racemase_Enz_sf"/>
</dbReference>
<gene>
    <name evidence="1" type="ORF">BP5796_05878</name>
</gene>
<dbReference type="PIRSF" id="PIRSF015736">
    <property type="entry name" value="MI"/>
    <property type="match status" value="1"/>
</dbReference>
<dbReference type="PANTHER" id="PTHR40267:SF1">
    <property type="entry name" value="BLR3294 PROTEIN"/>
    <property type="match status" value="1"/>
</dbReference>
<keyword evidence="2" id="KW-1185">Reference proteome</keyword>
<dbReference type="Pfam" id="PF17645">
    <property type="entry name" value="Amdase"/>
    <property type="match status" value="1"/>
</dbReference>
<dbReference type="AlphaFoldDB" id="A0A3D8RVM2"/>
<organism evidence="1 2">
    <name type="scientific">Coleophoma crateriformis</name>
    <dbReference type="NCBI Taxonomy" id="565419"/>
    <lineage>
        <taxon>Eukaryota</taxon>
        <taxon>Fungi</taxon>
        <taxon>Dikarya</taxon>
        <taxon>Ascomycota</taxon>
        <taxon>Pezizomycotina</taxon>
        <taxon>Leotiomycetes</taxon>
        <taxon>Helotiales</taxon>
        <taxon>Dermateaceae</taxon>
        <taxon>Coleophoma</taxon>
    </lineage>
</organism>
<name>A0A3D8RVM2_9HELO</name>
<sequence>MPSVSLVSPRAVFGLILPSTNTVVEAEFNWMRVPGVSWHSGRILIKNPDLSNDDTMVAFLEDLRTEIGNAVMSVMTAKPTYIVMGMSAETFWGGKEGAAKFTSWMHELSGLEVTTGAGACKAALDAYGAKKIGVITPYQAVGDQQVVDFFTQMGYEVLQIHGFKCDSATSISEVPPEKIKDAFRLVNSDEADLLIQAGTNLPAAIAAAEMEIELGKPVLAINTVTVWHAYRTNGIKDQMKGFGSLLEKH</sequence>
<accession>A0A3D8RVM2</accession>
<proteinExistence type="predicted"/>